<comment type="caution">
    <text evidence="2">The sequence shown here is derived from an EMBL/GenBank/DDBJ whole genome shotgun (WGS) entry which is preliminary data.</text>
</comment>
<sequence>MSQDQQKATEVILKLGEKKFKAKFNNSTTAKDVLSKLPYTVNLDQYEFDYCGIIPAPLAFDEADKHNGWTNGDICLADNYFTILYAGEEQSASHTGLIKIGEVEDKNQLSEIRNLGSNIRLTVSESV</sequence>
<dbReference type="Proteomes" id="UP000192746">
    <property type="component" value="Unassembled WGS sequence"/>
</dbReference>
<dbReference type="STRING" id="1185767.IIF7_11378"/>
<name>A0A1Y1T314_9FLAO</name>
<gene>
    <name evidence="2" type="ORF">IIF7_11378</name>
</gene>
<dbReference type="InterPro" id="IPR041183">
    <property type="entry name" value="Cyclophilin-like"/>
</dbReference>
<keyword evidence="3" id="KW-1185">Reference proteome</keyword>
<feature type="domain" description="Cyclophilin-like" evidence="1">
    <location>
        <begin position="14"/>
        <end position="123"/>
    </location>
</feature>
<protein>
    <recommendedName>
        <fullName evidence="1">Cyclophilin-like domain-containing protein</fullName>
    </recommendedName>
</protein>
<evidence type="ECO:0000259" key="1">
    <source>
        <dbReference type="Pfam" id="PF18050"/>
    </source>
</evidence>
<evidence type="ECO:0000313" key="3">
    <source>
        <dbReference type="Proteomes" id="UP000192746"/>
    </source>
</evidence>
<dbReference type="InterPro" id="IPR029000">
    <property type="entry name" value="Cyclophilin-like_dom_sf"/>
</dbReference>
<dbReference type="Pfam" id="PF18050">
    <property type="entry name" value="Cyclophil_like2"/>
    <property type="match status" value="1"/>
</dbReference>
<dbReference type="EMBL" id="ARYN01000009">
    <property type="protein sequence ID" value="ORL45420.1"/>
    <property type="molecule type" value="Genomic_DNA"/>
</dbReference>
<proteinExistence type="predicted"/>
<dbReference type="SUPFAM" id="SSF50891">
    <property type="entry name" value="Cyclophilin-like"/>
    <property type="match status" value="1"/>
</dbReference>
<reference evidence="2 3" key="1">
    <citation type="submission" date="2013-04" db="EMBL/GenBank/DDBJ databases">
        <title>Zunongwangia sp. 22II14-10F7 Genome Sequencing.</title>
        <authorList>
            <person name="Lai Q."/>
            <person name="Shao Z."/>
        </authorList>
    </citation>
    <scope>NUCLEOTIDE SEQUENCE [LARGE SCALE GENOMIC DNA]</scope>
    <source>
        <strain evidence="2 3">22II14-10F7</strain>
    </source>
</reference>
<dbReference type="RefSeq" id="WP_084841813.1">
    <property type="nucleotide sequence ID" value="NZ_ARYN01000009.1"/>
</dbReference>
<organism evidence="2 3">
    <name type="scientific">Zunongwangia atlantica 22II14-10F7</name>
    <dbReference type="NCBI Taxonomy" id="1185767"/>
    <lineage>
        <taxon>Bacteria</taxon>
        <taxon>Pseudomonadati</taxon>
        <taxon>Bacteroidota</taxon>
        <taxon>Flavobacteriia</taxon>
        <taxon>Flavobacteriales</taxon>
        <taxon>Flavobacteriaceae</taxon>
        <taxon>Zunongwangia</taxon>
    </lineage>
</organism>
<dbReference type="AlphaFoldDB" id="A0A1Y1T314"/>
<evidence type="ECO:0000313" key="2">
    <source>
        <dbReference type="EMBL" id="ORL45420.1"/>
    </source>
</evidence>
<dbReference type="OrthoDB" id="9801466at2"/>
<dbReference type="Gene3D" id="2.40.100.20">
    <property type="match status" value="1"/>
</dbReference>
<accession>A0A1Y1T314</accession>